<gene>
    <name evidence="16" type="ORF">D9756_000440</name>
</gene>
<keyword evidence="7" id="KW-0999">Mitochondrion inner membrane</keyword>
<feature type="repeat" description="Solcar" evidence="12">
    <location>
        <begin position="412"/>
        <end position="496"/>
    </location>
</feature>
<evidence type="ECO:0000256" key="9">
    <source>
        <dbReference type="ARBA" id="ARBA00022989"/>
    </source>
</evidence>
<dbReference type="PROSITE" id="PS50920">
    <property type="entry name" value="SOLCAR"/>
    <property type="match status" value="3"/>
</dbReference>
<dbReference type="Proteomes" id="UP000559027">
    <property type="component" value="Unassembled WGS sequence"/>
</dbReference>
<dbReference type="PANTHER" id="PTHR24089">
    <property type="entry name" value="SOLUTE CARRIER FAMILY 25"/>
    <property type="match status" value="1"/>
</dbReference>
<evidence type="ECO:0000256" key="14">
    <source>
        <dbReference type="SAM" id="MobiDB-lite"/>
    </source>
</evidence>
<dbReference type="OrthoDB" id="270584at2759"/>
<keyword evidence="3 13" id="KW-0813">Transport</keyword>
<evidence type="ECO:0000256" key="10">
    <source>
        <dbReference type="ARBA" id="ARBA00023128"/>
    </source>
</evidence>
<dbReference type="Pfam" id="PF13405">
    <property type="entry name" value="EF-hand_6"/>
    <property type="match status" value="1"/>
</dbReference>
<dbReference type="SUPFAM" id="SSF103506">
    <property type="entry name" value="Mitochondrial carrier"/>
    <property type="match status" value="1"/>
</dbReference>
<feature type="compositionally biased region" description="Basic and acidic residues" evidence="14">
    <location>
        <begin position="40"/>
        <end position="51"/>
    </location>
</feature>
<feature type="region of interest" description="Disordered" evidence="14">
    <location>
        <begin position="235"/>
        <end position="285"/>
    </location>
</feature>
<dbReference type="GO" id="GO:0055085">
    <property type="term" value="P:transmembrane transport"/>
    <property type="evidence" value="ECO:0007669"/>
    <property type="project" value="InterPro"/>
</dbReference>
<feature type="region of interest" description="Disordered" evidence="14">
    <location>
        <begin position="1"/>
        <end position="86"/>
    </location>
</feature>
<dbReference type="Pfam" id="PF00153">
    <property type="entry name" value="Mito_carr"/>
    <property type="match status" value="3"/>
</dbReference>
<dbReference type="PRINTS" id="PR00926">
    <property type="entry name" value="MITOCARRIER"/>
</dbReference>
<evidence type="ECO:0000256" key="2">
    <source>
        <dbReference type="ARBA" id="ARBA00006375"/>
    </source>
</evidence>
<evidence type="ECO:0000313" key="16">
    <source>
        <dbReference type="EMBL" id="KAF5363285.1"/>
    </source>
</evidence>
<evidence type="ECO:0000256" key="6">
    <source>
        <dbReference type="ARBA" id="ARBA00022737"/>
    </source>
</evidence>
<evidence type="ECO:0000256" key="3">
    <source>
        <dbReference type="ARBA" id="ARBA00022448"/>
    </source>
</evidence>
<dbReference type="InterPro" id="IPR002048">
    <property type="entry name" value="EF_hand_dom"/>
</dbReference>
<dbReference type="PROSITE" id="PS50222">
    <property type="entry name" value="EF_HAND_2"/>
    <property type="match status" value="1"/>
</dbReference>
<accession>A0A8H5GEE1</accession>
<evidence type="ECO:0000256" key="1">
    <source>
        <dbReference type="ARBA" id="ARBA00004448"/>
    </source>
</evidence>
<dbReference type="InterPro" id="IPR011992">
    <property type="entry name" value="EF-hand-dom_pair"/>
</dbReference>
<evidence type="ECO:0000313" key="17">
    <source>
        <dbReference type="Proteomes" id="UP000559027"/>
    </source>
</evidence>
<evidence type="ECO:0000256" key="4">
    <source>
        <dbReference type="ARBA" id="ARBA00022692"/>
    </source>
</evidence>
<sequence>MSPTVESTNTHPPHESFTSNNAQPIQRRSSGPPQPPQPHSLEEFRQSEGRENRKRRLRALWNRLPPLPLPKGHPSHDATPEPLGPEGLTYEKAESIRAMYDNELLVRCRGPKDKGAAQRVGWDEFKDYAKAKEAELWRIFRELDLDRNGQLDAHELRSALNKSGIQVSPKDFSEFMSSLAASPDSRHITFAEFRDFLLLLPRKASPEEIYRYYEVSRFMGDDGRGPARVTMEGDVSLSAEDKPPDSMLHKHTNTGATNLSASGSHPPSPSAQSDRDKDSIEYLDNDNDEEDHQSFLERHTSLRFLLAGGIAGAVSRTCTAPFDRLKVFLITRPPDLGGVQAGGKTGGVGGVKVIASAVARIYSEGGVLAFWTGNGLSVMKIFPESAIKFFAYESSKRAFAKYVDRVEDTREISSVSRFLSGGIGGISSQLSIYPLETLKTQMMSNAGRKRTFSQAVRLLNSMGGFRAYYRGLTIGLVGVFPYSAIDMSTFEALKLAYVKSTGKEEPGVMALLAFGSVSGSVGATSVYPLNLVRTRLQASGSPGHPQRYTGVWDVTVKTWERDGWRGFYRGLFPTLAKVVPAVSISYVVYEHSKRRLGV</sequence>
<feature type="repeat" description="Solcar" evidence="12">
    <location>
        <begin position="299"/>
        <end position="398"/>
    </location>
</feature>
<evidence type="ECO:0000256" key="13">
    <source>
        <dbReference type="RuleBase" id="RU000488"/>
    </source>
</evidence>
<feature type="compositionally biased region" description="Polar residues" evidence="14">
    <location>
        <begin position="1"/>
        <end position="22"/>
    </location>
</feature>
<keyword evidence="10" id="KW-0496">Mitochondrion</keyword>
<dbReference type="EMBL" id="JAACJO010000001">
    <property type="protein sequence ID" value="KAF5363285.1"/>
    <property type="molecule type" value="Genomic_DNA"/>
</dbReference>
<feature type="domain" description="EF-hand" evidence="15">
    <location>
        <begin position="131"/>
        <end position="166"/>
    </location>
</feature>
<keyword evidence="8" id="KW-0106">Calcium</keyword>
<comment type="similarity">
    <text evidence="2 13">Belongs to the mitochondrial carrier (TC 2.A.29) family.</text>
</comment>
<dbReference type="PROSITE" id="PS00018">
    <property type="entry name" value="EF_HAND_1"/>
    <property type="match status" value="1"/>
</dbReference>
<evidence type="ECO:0000259" key="15">
    <source>
        <dbReference type="PROSITE" id="PS50222"/>
    </source>
</evidence>
<evidence type="ECO:0000256" key="11">
    <source>
        <dbReference type="ARBA" id="ARBA00023136"/>
    </source>
</evidence>
<proteinExistence type="inferred from homology"/>
<protein>
    <recommendedName>
        <fullName evidence="15">EF-hand domain-containing protein</fullName>
    </recommendedName>
</protein>
<feature type="compositionally biased region" description="Basic and acidic residues" evidence="14">
    <location>
        <begin position="239"/>
        <end position="248"/>
    </location>
</feature>
<dbReference type="InterPro" id="IPR018108">
    <property type="entry name" value="MCP_transmembrane"/>
</dbReference>
<evidence type="ECO:0000256" key="8">
    <source>
        <dbReference type="ARBA" id="ARBA00022837"/>
    </source>
</evidence>
<keyword evidence="9" id="KW-1133">Transmembrane helix</keyword>
<feature type="repeat" description="Solcar" evidence="12">
    <location>
        <begin position="506"/>
        <end position="595"/>
    </location>
</feature>
<keyword evidence="11 12" id="KW-0472">Membrane</keyword>
<dbReference type="SUPFAM" id="SSF47473">
    <property type="entry name" value="EF-hand"/>
    <property type="match status" value="1"/>
</dbReference>
<dbReference type="Gene3D" id="1.10.238.10">
    <property type="entry name" value="EF-hand"/>
    <property type="match status" value="1"/>
</dbReference>
<organism evidence="16 17">
    <name type="scientific">Leucocoprinus leucothites</name>
    <dbReference type="NCBI Taxonomy" id="201217"/>
    <lineage>
        <taxon>Eukaryota</taxon>
        <taxon>Fungi</taxon>
        <taxon>Dikarya</taxon>
        <taxon>Basidiomycota</taxon>
        <taxon>Agaricomycotina</taxon>
        <taxon>Agaricomycetes</taxon>
        <taxon>Agaricomycetidae</taxon>
        <taxon>Agaricales</taxon>
        <taxon>Agaricineae</taxon>
        <taxon>Agaricaceae</taxon>
        <taxon>Leucocoprinus</taxon>
    </lineage>
</organism>
<dbReference type="FunFam" id="1.50.40.10:FF:000016">
    <property type="entry name" value="Solute carrier family 25 member 23"/>
    <property type="match status" value="1"/>
</dbReference>
<dbReference type="InterPro" id="IPR023395">
    <property type="entry name" value="MCP_dom_sf"/>
</dbReference>
<dbReference type="AlphaFoldDB" id="A0A8H5GEE1"/>
<keyword evidence="6" id="KW-0677">Repeat</keyword>
<evidence type="ECO:0000256" key="5">
    <source>
        <dbReference type="ARBA" id="ARBA00022723"/>
    </source>
</evidence>
<evidence type="ECO:0000256" key="7">
    <source>
        <dbReference type="ARBA" id="ARBA00022792"/>
    </source>
</evidence>
<dbReference type="InterPro" id="IPR002067">
    <property type="entry name" value="MCP"/>
</dbReference>
<dbReference type="GO" id="GO:0005509">
    <property type="term" value="F:calcium ion binding"/>
    <property type="evidence" value="ECO:0007669"/>
    <property type="project" value="InterPro"/>
</dbReference>
<comment type="caution">
    <text evidence="16">The sequence shown here is derived from an EMBL/GenBank/DDBJ whole genome shotgun (WGS) entry which is preliminary data.</text>
</comment>
<keyword evidence="4 12" id="KW-0812">Transmembrane</keyword>
<dbReference type="InterPro" id="IPR018247">
    <property type="entry name" value="EF_Hand_1_Ca_BS"/>
</dbReference>
<dbReference type="Gene3D" id="1.50.40.10">
    <property type="entry name" value="Mitochondrial carrier domain"/>
    <property type="match status" value="1"/>
</dbReference>
<keyword evidence="5" id="KW-0479">Metal-binding</keyword>
<dbReference type="GO" id="GO:0005743">
    <property type="term" value="C:mitochondrial inner membrane"/>
    <property type="evidence" value="ECO:0007669"/>
    <property type="project" value="UniProtKB-SubCell"/>
</dbReference>
<name>A0A8H5GEE1_9AGAR</name>
<evidence type="ECO:0000256" key="12">
    <source>
        <dbReference type="PROSITE-ProRule" id="PRU00282"/>
    </source>
</evidence>
<comment type="subcellular location">
    <subcellularLocation>
        <location evidence="1">Mitochondrion inner membrane</location>
        <topology evidence="1">Multi-pass membrane protein</topology>
    </subcellularLocation>
</comment>
<reference evidence="16 17" key="1">
    <citation type="journal article" date="2020" name="ISME J.">
        <title>Uncovering the hidden diversity of litter-decomposition mechanisms in mushroom-forming fungi.</title>
        <authorList>
            <person name="Floudas D."/>
            <person name="Bentzer J."/>
            <person name="Ahren D."/>
            <person name="Johansson T."/>
            <person name="Persson P."/>
            <person name="Tunlid A."/>
        </authorList>
    </citation>
    <scope>NUCLEOTIDE SEQUENCE [LARGE SCALE GENOMIC DNA]</scope>
    <source>
        <strain evidence="16 17">CBS 146.42</strain>
    </source>
</reference>
<keyword evidence="17" id="KW-1185">Reference proteome</keyword>